<keyword evidence="3" id="KW-1185">Reference proteome</keyword>
<organism evidence="2 3">
    <name type="scientific">Fusarium solani</name>
    <name type="common">Filamentous fungus</name>
    <dbReference type="NCBI Taxonomy" id="169388"/>
    <lineage>
        <taxon>Eukaryota</taxon>
        <taxon>Fungi</taxon>
        <taxon>Dikarya</taxon>
        <taxon>Ascomycota</taxon>
        <taxon>Pezizomycotina</taxon>
        <taxon>Sordariomycetes</taxon>
        <taxon>Hypocreomycetidae</taxon>
        <taxon>Hypocreales</taxon>
        <taxon>Nectriaceae</taxon>
        <taxon>Fusarium</taxon>
        <taxon>Fusarium solani species complex</taxon>
    </lineage>
</organism>
<dbReference type="GO" id="GO:0046983">
    <property type="term" value="F:protein dimerization activity"/>
    <property type="evidence" value="ECO:0007669"/>
    <property type="project" value="InterPro"/>
</dbReference>
<evidence type="ECO:0000256" key="1">
    <source>
        <dbReference type="SAM" id="MobiDB-lite"/>
    </source>
</evidence>
<feature type="region of interest" description="Disordered" evidence="1">
    <location>
        <begin position="102"/>
        <end position="172"/>
    </location>
</feature>
<dbReference type="SUPFAM" id="SSF47459">
    <property type="entry name" value="HLH, helix-loop-helix DNA-binding domain"/>
    <property type="match status" value="1"/>
</dbReference>
<protein>
    <recommendedName>
        <fullName evidence="4">BHLH domain-containing protein</fullName>
    </recommendedName>
</protein>
<reference evidence="2" key="1">
    <citation type="journal article" date="2021" name="Nat. Commun.">
        <title>Genetic determinants of endophytism in the Arabidopsis root mycobiome.</title>
        <authorList>
            <person name="Mesny F."/>
            <person name="Miyauchi S."/>
            <person name="Thiergart T."/>
            <person name="Pickel B."/>
            <person name="Atanasova L."/>
            <person name="Karlsson M."/>
            <person name="Huettel B."/>
            <person name="Barry K.W."/>
            <person name="Haridas S."/>
            <person name="Chen C."/>
            <person name="Bauer D."/>
            <person name="Andreopoulos W."/>
            <person name="Pangilinan J."/>
            <person name="LaButti K."/>
            <person name="Riley R."/>
            <person name="Lipzen A."/>
            <person name="Clum A."/>
            <person name="Drula E."/>
            <person name="Henrissat B."/>
            <person name="Kohler A."/>
            <person name="Grigoriev I.V."/>
            <person name="Martin F.M."/>
            <person name="Hacquard S."/>
        </authorList>
    </citation>
    <scope>NUCLEOTIDE SEQUENCE</scope>
    <source>
        <strain evidence="2">FSSC 5 MPI-SDFR-AT-0091</strain>
    </source>
</reference>
<evidence type="ECO:0000313" key="2">
    <source>
        <dbReference type="EMBL" id="KAH7248486.1"/>
    </source>
</evidence>
<dbReference type="InterPro" id="IPR036638">
    <property type="entry name" value="HLH_DNA-bd_sf"/>
</dbReference>
<dbReference type="Gene3D" id="4.10.280.10">
    <property type="entry name" value="Helix-loop-helix DNA-binding domain"/>
    <property type="match status" value="1"/>
</dbReference>
<dbReference type="AlphaFoldDB" id="A0A9P9K8W3"/>
<feature type="compositionally biased region" description="Basic and acidic residues" evidence="1">
    <location>
        <begin position="127"/>
        <end position="145"/>
    </location>
</feature>
<sequence length="240" mass="26927">MSYLFVGPGRESDIWIHHRANCRANIFDAIIFNAARVEGGVQGVTILPQTQVPRRPLSTSIYFPSLSPMPILFAASHRSSGPPELQRPYRLTPLSLTSSMVIKPECPPAPARNSGRHKPSEAPPRCTTEKRHDTQLYDTLTELRDSIPPMRVETEKEGEESATKDPQEGTPKTMVDEVAIICMAREYIALLEERNRSLVEDHTVLQSTIAALEMLFPRYWSSNASFAHRHSQFSRGCSGR</sequence>
<dbReference type="Proteomes" id="UP000736672">
    <property type="component" value="Unassembled WGS sequence"/>
</dbReference>
<proteinExistence type="predicted"/>
<comment type="caution">
    <text evidence="2">The sequence shown here is derived from an EMBL/GenBank/DDBJ whole genome shotgun (WGS) entry which is preliminary data.</text>
</comment>
<evidence type="ECO:0008006" key="4">
    <source>
        <dbReference type="Google" id="ProtNLM"/>
    </source>
</evidence>
<dbReference type="EMBL" id="JAGTJS010000014">
    <property type="protein sequence ID" value="KAH7248486.1"/>
    <property type="molecule type" value="Genomic_DNA"/>
</dbReference>
<accession>A0A9P9K8W3</accession>
<dbReference type="OrthoDB" id="4996284at2759"/>
<evidence type="ECO:0000313" key="3">
    <source>
        <dbReference type="Proteomes" id="UP000736672"/>
    </source>
</evidence>
<name>A0A9P9K8W3_FUSSL</name>
<gene>
    <name evidence="2" type="ORF">B0J15DRAFT_527610</name>
</gene>
<feature type="compositionally biased region" description="Basic and acidic residues" evidence="1">
    <location>
        <begin position="152"/>
        <end position="167"/>
    </location>
</feature>